<feature type="domain" description="DUF1565" evidence="1">
    <location>
        <begin position="30"/>
        <end position="70"/>
    </location>
</feature>
<dbReference type="Proteomes" id="UP000191931">
    <property type="component" value="Unassembled WGS sequence"/>
</dbReference>
<dbReference type="OrthoDB" id="5522893at2"/>
<gene>
    <name evidence="3" type="ORF">MTBBW1_1860007</name>
</gene>
<dbReference type="InterPro" id="IPR006626">
    <property type="entry name" value="PbH1"/>
</dbReference>
<evidence type="ECO:0000313" key="3">
    <source>
        <dbReference type="EMBL" id="SLM29517.1"/>
    </source>
</evidence>
<dbReference type="InterPro" id="IPR011459">
    <property type="entry name" value="DUF1565"/>
</dbReference>
<dbReference type="InterPro" id="IPR039448">
    <property type="entry name" value="Beta_helix"/>
</dbReference>
<dbReference type="InterPro" id="IPR011050">
    <property type="entry name" value="Pectin_lyase_fold/virulence"/>
</dbReference>
<feature type="domain" description="Right handed beta helix" evidence="2">
    <location>
        <begin position="133"/>
        <end position="294"/>
    </location>
</feature>
<dbReference type="RefSeq" id="WP_080806535.1">
    <property type="nucleotide sequence ID" value="NZ_LT828554.1"/>
</dbReference>
<dbReference type="Gene3D" id="2.160.20.10">
    <property type="entry name" value="Single-stranded right-handed beta-helix, Pectin lyase-like"/>
    <property type="match status" value="1"/>
</dbReference>
<dbReference type="STRING" id="1246637.MTBBW1_1860007"/>
<evidence type="ECO:0000259" key="2">
    <source>
        <dbReference type="Pfam" id="PF13229"/>
    </source>
</evidence>
<evidence type="ECO:0000313" key="4">
    <source>
        <dbReference type="Proteomes" id="UP000191931"/>
    </source>
</evidence>
<name>A0A1W1HAL3_9BACT</name>
<proteinExistence type="predicted"/>
<evidence type="ECO:0000259" key="1">
    <source>
        <dbReference type="Pfam" id="PF07602"/>
    </source>
</evidence>
<reference evidence="3 4" key="1">
    <citation type="submission" date="2017-03" db="EMBL/GenBank/DDBJ databases">
        <authorList>
            <person name="Afonso C.L."/>
            <person name="Miller P.J."/>
            <person name="Scott M.A."/>
            <person name="Spackman E."/>
            <person name="Goraichik I."/>
            <person name="Dimitrov K.M."/>
            <person name="Suarez D.L."/>
            <person name="Swayne D.E."/>
        </authorList>
    </citation>
    <scope>NUCLEOTIDE SEQUENCE [LARGE SCALE GENOMIC DNA]</scope>
    <source>
        <strain evidence="3">PRJEB14757</strain>
    </source>
</reference>
<keyword evidence="4" id="KW-1185">Reference proteome</keyword>
<dbReference type="AlphaFoldDB" id="A0A1W1HAL3"/>
<dbReference type="SMART" id="SM00710">
    <property type="entry name" value="PbH1"/>
    <property type="match status" value="4"/>
</dbReference>
<accession>A0A1W1HAL3</accession>
<dbReference type="SUPFAM" id="SSF51126">
    <property type="entry name" value="Pectin lyase-like"/>
    <property type="match status" value="1"/>
</dbReference>
<dbReference type="InterPro" id="IPR012334">
    <property type="entry name" value="Pectin_lyas_fold"/>
</dbReference>
<organism evidence="3 4">
    <name type="scientific">Desulfamplus magnetovallimortis</name>
    <dbReference type="NCBI Taxonomy" id="1246637"/>
    <lineage>
        <taxon>Bacteria</taxon>
        <taxon>Pseudomonadati</taxon>
        <taxon>Thermodesulfobacteriota</taxon>
        <taxon>Desulfobacteria</taxon>
        <taxon>Desulfobacterales</taxon>
        <taxon>Desulfobacteraceae</taxon>
        <taxon>Desulfamplus</taxon>
    </lineage>
</organism>
<dbReference type="Pfam" id="PF13229">
    <property type="entry name" value="Beta_helix"/>
    <property type="match status" value="1"/>
</dbReference>
<dbReference type="NCBIfam" id="NF041518">
    <property type="entry name" value="choice_anch_Q"/>
    <property type="match status" value="1"/>
</dbReference>
<protein>
    <submittedName>
        <fullName evidence="3">Uncharacterized protein</fullName>
    </submittedName>
</protein>
<dbReference type="InterPro" id="IPR059226">
    <property type="entry name" value="Choice_anch_Q_dom"/>
</dbReference>
<dbReference type="EMBL" id="FWEV01000097">
    <property type="protein sequence ID" value="SLM29517.1"/>
    <property type="molecule type" value="Genomic_DNA"/>
</dbReference>
<sequence>MNVQKIIIQICAIICICSYPCYARDIYVAIDGDNSNTGKSGSPYQTIKHAIESSASGDTIHVRAGIYAESWLTPKEGTELVSEDGIHMAVIYSGDKSAVRLTNNNSGIDGFEIYGDWNQGSAGDGLIRPLWSNNVWIKNCKVYNAPYDCDVIKVGADNVLIENCIIFNPAHRTDGTSFQECIDIYGDPAPNGVTVRGCWIYHTQERKGDYLIYAKGGSKNILWENNLFGPSAGEPNGNVSVGCGAASPSVFPSCENFIARNNIFAGCTGDAAFGFTGAKNAHVYNNVFYNYKGNRCMIQFYSAQPGGFDRNEDCYVINNIFMQSNGKPVYQDRGRWSDGAYSYIPENFQSDYNIYYQVETSENQNDVDILIEQNSIFENPGFVLPTVPDVGTGLMEDIVSGFQLQKDSPAINAGLNILDNAPYNVPNDFWGTVRPNGAYTDIGINEVLHGGLPLPANLKIY</sequence>
<dbReference type="Pfam" id="PF07602">
    <property type="entry name" value="DUF1565"/>
    <property type="match status" value="1"/>
</dbReference>